<dbReference type="PANTHER" id="PTHR21398">
    <property type="entry name" value="AGAP007094-PA"/>
    <property type="match status" value="1"/>
</dbReference>
<gene>
    <name evidence="1" type="ORF">ABMA27_005659</name>
</gene>
<dbReference type="Proteomes" id="UP001549920">
    <property type="component" value="Unassembled WGS sequence"/>
</dbReference>
<evidence type="ECO:0000313" key="2">
    <source>
        <dbReference type="Proteomes" id="UP001549920"/>
    </source>
</evidence>
<dbReference type="Pfam" id="PF07841">
    <property type="entry name" value="DM4_12"/>
    <property type="match status" value="2"/>
</dbReference>
<comment type="caution">
    <text evidence="1">The sequence shown here is derived from an EMBL/GenBank/DDBJ whole genome shotgun (WGS) entry which is preliminary data.</text>
</comment>
<dbReference type="PANTHER" id="PTHR21398:SF22">
    <property type="entry name" value="IP12060P-RELATED"/>
    <property type="match status" value="1"/>
</dbReference>
<proteinExistence type="predicted"/>
<dbReference type="SMART" id="SM00718">
    <property type="entry name" value="DM4_12"/>
    <property type="match status" value="2"/>
</dbReference>
<sequence>MVFQVFVTASIPLHPEATVSVAWFIEANYFTIDNATWYEPLLGDVDIRSDSSSSADKLPNNFFTRAYIYAFIEAMLENYGYPGRACLLLSICENASAMFRHNGVVGDLLHLILTPSTSMSEEEIADSYYEAEYYGIEESCDQGLVFTSSPGRTDRQKRGLIFPPTSLYGTFVAIAVPLDIPDKNVFVSYNFESNYSVVTNITEIDEVLFPNLPIISSRQTRSITRELAYTVLENRFKEHGMRGRECMLRNICEAAETPLHHNGLLGHIMHIIFTPSSSREEGLDDEYYEAEMEGQRGNCDRYLDDCPFSLFDIITKLVEIRH</sequence>
<evidence type="ECO:0000313" key="1">
    <source>
        <dbReference type="EMBL" id="KAL0870722.1"/>
    </source>
</evidence>
<dbReference type="EMBL" id="JBEUOH010000018">
    <property type="protein sequence ID" value="KAL0870722.1"/>
    <property type="molecule type" value="Genomic_DNA"/>
</dbReference>
<dbReference type="InterPro" id="IPR006631">
    <property type="entry name" value="DM4_12"/>
</dbReference>
<organism evidence="1 2">
    <name type="scientific">Loxostege sticticalis</name>
    <name type="common">Beet webworm moth</name>
    <dbReference type="NCBI Taxonomy" id="481309"/>
    <lineage>
        <taxon>Eukaryota</taxon>
        <taxon>Metazoa</taxon>
        <taxon>Ecdysozoa</taxon>
        <taxon>Arthropoda</taxon>
        <taxon>Hexapoda</taxon>
        <taxon>Insecta</taxon>
        <taxon>Pterygota</taxon>
        <taxon>Neoptera</taxon>
        <taxon>Endopterygota</taxon>
        <taxon>Lepidoptera</taxon>
        <taxon>Glossata</taxon>
        <taxon>Ditrysia</taxon>
        <taxon>Pyraloidea</taxon>
        <taxon>Crambidae</taxon>
        <taxon>Pyraustinae</taxon>
        <taxon>Loxostege</taxon>
    </lineage>
</organism>
<keyword evidence="2" id="KW-1185">Reference proteome</keyword>
<reference evidence="1 2" key="1">
    <citation type="submission" date="2024-06" db="EMBL/GenBank/DDBJ databases">
        <title>A chromosome-level genome assembly of beet webworm, Loxostege sticticalis.</title>
        <authorList>
            <person name="Zhang Y."/>
        </authorList>
    </citation>
    <scope>NUCLEOTIDE SEQUENCE [LARGE SCALE GENOMIC DNA]</scope>
    <source>
        <strain evidence="1">AQ026</strain>
        <tissue evidence="1">Whole body</tissue>
    </source>
</reference>
<protein>
    <submittedName>
        <fullName evidence="1">Uncharacterized protein</fullName>
    </submittedName>
</protein>
<accession>A0ABR3HJZ4</accession>
<name>A0ABR3HJZ4_LOXSC</name>